<feature type="non-terminal residue" evidence="2">
    <location>
        <position position="35"/>
    </location>
</feature>
<reference evidence="2 3" key="1">
    <citation type="submission" date="2020-04" db="EMBL/GenBank/DDBJ databases">
        <authorList>
            <person name="Liu S."/>
        </authorList>
    </citation>
    <scope>NUCLEOTIDE SEQUENCE [LARGE SCALE GENOMIC DNA]</scope>
    <source>
        <strain evidence="2 3">CGMCC 1.15091</strain>
    </source>
</reference>
<organism evidence="2 3">
    <name type="scientific">Arthrobacter deserti</name>
    <dbReference type="NCBI Taxonomy" id="1742687"/>
    <lineage>
        <taxon>Bacteria</taxon>
        <taxon>Bacillati</taxon>
        <taxon>Actinomycetota</taxon>
        <taxon>Actinomycetes</taxon>
        <taxon>Micrococcales</taxon>
        <taxon>Micrococcaceae</taxon>
        <taxon>Arthrobacter</taxon>
    </lineage>
</organism>
<evidence type="ECO:0000256" key="1">
    <source>
        <dbReference type="SAM" id="MobiDB-lite"/>
    </source>
</evidence>
<name>A0ABX1JK83_9MICC</name>
<accession>A0ABX1JK83</accession>
<gene>
    <name evidence="2" type="ORF">HER39_02835</name>
</gene>
<feature type="compositionally biased region" description="Basic and acidic residues" evidence="1">
    <location>
        <begin position="1"/>
        <end position="14"/>
    </location>
</feature>
<evidence type="ECO:0000313" key="3">
    <source>
        <dbReference type="Proteomes" id="UP000523795"/>
    </source>
</evidence>
<comment type="caution">
    <text evidence="2">The sequence shown here is derived from an EMBL/GenBank/DDBJ whole genome shotgun (WGS) entry which is preliminary data.</text>
</comment>
<dbReference type="Proteomes" id="UP000523795">
    <property type="component" value="Unassembled WGS sequence"/>
</dbReference>
<keyword evidence="3" id="KW-1185">Reference proteome</keyword>
<feature type="region of interest" description="Disordered" evidence="1">
    <location>
        <begin position="1"/>
        <end position="35"/>
    </location>
</feature>
<evidence type="ECO:0000313" key="2">
    <source>
        <dbReference type="EMBL" id="NKX49533.1"/>
    </source>
</evidence>
<dbReference type="EMBL" id="JAAZSR010000022">
    <property type="protein sequence ID" value="NKX49533.1"/>
    <property type="molecule type" value="Genomic_DNA"/>
</dbReference>
<sequence>MSEQDRLTHVRADGTAHMVDVSGKAETTREATAQA</sequence>
<dbReference type="InterPro" id="IPR036522">
    <property type="entry name" value="MoaC_sf"/>
</dbReference>
<protein>
    <submittedName>
        <fullName evidence="2">Cyclic pyranopterin monophosphate synthase MoaC</fullName>
    </submittedName>
</protein>
<proteinExistence type="predicted"/>
<dbReference type="Gene3D" id="3.30.70.640">
    <property type="entry name" value="Molybdopterin cofactor biosynthesis C (MoaC) domain"/>
    <property type="match status" value="1"/>
</dbReference>